<comment type="catalytic activity">
    <reaction evidence="12">
        <text>2 a Fe(II)-siderophore + NAD(+) + H(+) = 2 a Fe(III)-siderophore + NADH</text>
        <dbReference type="Rhea" id="RHEA:15061"/>
        <dbReference type="Rhea" id="RHEA-COMP:11342"/>
        <dbReference type="Rhea" id="RHEA-COMP:11344"/>
        <dbReference type="ChEBI" id="CHEBI:15378"/>
        <dbReference type="ChEBI" id="CHEBI:29033"/>
        <dbReference type="ChEBI" id="CHEBI:29034"/>
        <dbReference type="ChEBI" id="CHEBI:57540"/>
        <dbReference type="ChEBI" id="CHEBI:57945"/>
        <dbReference type="EC" id="1.16.1.7"/>
    </reaction>
</comment>
<feature type="transmembrane region" description="Helical" evidence="14">
    <location>
        <begin position="171"/>
        <end position="192"/>
    </location>
</feature>
<dbReference type="InterPro" id="IPR013130">
    <property type="entry name" value="Fe3_Rdtase_TM_dom"/>
</dbReference>
<dbReference type="InterPro" id="IPR017938">
    <property type="entry name" value="Riboflavin_synthase-like_b-brl"/>
</dbReference>
<keyword evidence="10" id="KW-0406">Ion transport</keyword>
<dbReference type="InterPro" id="IPR050369">
    <property type="entry name" value="RBOH/FRE"/>
</dbReference>
<dbReference type="GO" id="GO:0005886">
    <property type="term" value="C:plasma membrane"/>
    <property type="evidence" value="ECO:0007669"/>
    <property type="project" value="TreeGrafter"/>
</dbReference>
<evidence type="ECO:0000256" key="14">
    <source>
        <dbReference type="SAM" id="Phobius"/>
    </source>
</evidence>
<reference evidence="16" key="2">
    <citation type="submission" date="2023-05" db="EMBL/GenBank/DDBJ databases">
        <authorList>
            <person name="Schelkunov M.I."/>
        </authorList>
    </citation>
    <scope>NUCLEOTIDE SEQUENCE</scope>
    <source>
        <strain evidence="16">Hsosn_3</strain>
        <tissue evidence="16">Leaf</tissue>
    </source>
</reference>
<dbReference type="Gene3D" id="2.40.30.10">
    <property type="entry name" value="Translation factors"/>
    <property type="match status" value="1"/>
</dbReference>
<feature type="transmembrane region" description="Helical" evidence="14">
    <location>
        <begin position="592"/>
        <end position="611"/>
    </location>
</feature>
<evidence type="ECO:0000256" key="8">
    <source>
        <dbReference type="ARBA" id="ARBA00023002"/>
    </source>
</evidence>
<evidence type="ECO:0000256" key="10">
    <source>
        <dbReference type="ARBA" id="ARBA00023065"/>
    </source>
</evidence>
<keyword evidence="11 14" id="KW-0472">Membrane</keyword>
<accession>A0AAD8MKY7</accession>
<dbReference type="SFLD" id="SFLDS00052">
    <property type="entry name" value="Ferric_Reductase_Domain"/>
    <property type="match status" value="1"/>
</dbReference>
<dbReference type="EMBL" id="JAUIZM010000007">
    <property type="protein sequence ID" value="KAK1377206.1"/>
    <property type="molecule type" value="Genomic_DNA"/>
</dbReference>
<evidence type="ECO:0000256" key="2">
    <source>
        <dbReference type="ARBA" id="ARBA00004141"/>
    </source>
</evidence>
<dbReference type="Proteomes" id="UP001237642">
    <property type="component" value="Unassembled WGS sequence"/>
</dbReference>
<dbReference type="SFLD" id="SFLDG01168">
    <property type="entry name" value="Ferric_reductase_subgroup_(FRE"/>
    <property type="match status" value="1"/>
</dbReference>
<evidence type="ECO:0000256" key="1">
    <source>
        <dbReference type="ARBA" id="ARBA00001974"/>
    </source>
</evidence>
<reference evidence="16" key="1">
    <citation type="submission" date="2023-02" db="EMBL/GenBank/DDBJ databases">
        <title>Genome of toxic invasive species Heracleum sosnowskyi carries increased number of genes despite the absence of recent whole-genome duplications.</title>
        <authorList>
            <person name="Schelkunov M."/>
            <person name="Shtratnikova V."/>
            <person name="Makarenko M."/>
            <person name="Klepikova A."/>
            <person name="Omelchenko D."/>
            <person name="Novikova G."/>
            <person name="Obukhova E."/>
            <person name="Bogdanov V."/>
            <person name="Penin A."/>
            <person name="Logacheva M."/>
        </authorList>
    </citation>
    <scope>NUCLEOTIDE SEQUENCE</scope>
    <source>
        <strain evidence="16">Hsosn_3</strain>
        <tissue evidence="16">Leaf</tissue>
    </source>
</reference>
<dbReference type="InterPro" id="IPR013121">
    <property type="entry name" value="Fe_red_NAD-bd_6"/>
</dbReference>
<evidence type="ECO:0000256" key="6">
    <source>
        <dbReference type="ARBA" id="ARBA00022723"/>
    </source>
</evidence>
<feature type="transmembrane region" description="Helical" evidence="14">
    <location>
        <begin position="213"/>
        <end position="235"/>
    </location>
</feature>
<keyword evidence="7 14" id="KW-1133">Transmembrane helix</keyword>
<evidence type="ECO:0000256" key="13">
    <source>
        <dbReference type="ARBA" id="ARBA00066905"/>
    </source>
</evidence>
<dbReference type="AlphaFoldDB" id="A0AAD8MKY7"/>
<feature type="domain" description="FAD-binding FR-type" evidence="15">
    <location>
        <begin position="326"/>
        <end position="431"/>
    </location>
</feature>
<dbReference type="GO" id="GO:0006811">
    <property type="term" value="P:monoatomic ion transport"/>
    <property type="evidence" value="ECO:0007669"/>
    <property type="project" value="UniProtKB-KW"/>
</dbReference>
<evidence type="ECO:0000256" key="3">
    <source>
        <dbReference type="ARBA" id="ARBA00006278"/>
    </source>
</evidence>
<dbReference type="InterPro" id="IPR013112">
    <property type="entry name" value="FAD-bd_8"/>
</dbReference>
<dbReference type="Pfam" id="PF01794">
    <property type="entry name" value="Ferric_reduct"/>
    <property type="match status" value="1"/>
</dbReference>
<dbReference type="InterPro" id="IPR039261">
    <property type="entry name" value="FNR_nucleotide-bd"/>
</dbReference>
<feature type="transmembrane region" description="Helical" evidence="14">
    <location>
        <begin position="115"/>
        <end position="140"/>
    </location>
</feature>
<dbReference type="PROSITE" id="PS51384">
    <property type="entry name" value="FAD_FR"/>
    <property type="match status" value="1"/>
</dbReference>
<dbReference type="Gene3D" id="3.40.50.80">
    <property type="entry name" value="Nucleotide-binding domain of ferredoxin-NADP reductase (FNR) module"/>
    <property type="match status" value="2"/>
</dbReference>
<feature type="transmembrane region" description="Helical" evidence="14">
    <location>
        <begin position="547"/>
        <end position="572"/>
    </location>
</feature>
<dbReference type="CDD" id="cd06186">
    <property type="entry name" value="NOX_Duox_like_FAD_NADP"/>
    <property type="match status" value="1"/>
</dbReference>
<gene>
    <name evidence="16" type="ORF">POM88_033399</name>
</gene>
<dbReference type="SUPFAM" id="SSF52343">
    <property type="entry name" value="Ferredoxin reductase-like, C-terminal NADP-linked domain"/>
    <property type="match status" value="1"/>
</dbReference>
<name>A0AAD8MKY7_9APIA</name>
<feature type="transmembrane region" description="Helical" evidence="14">
    <location>
        <begin position="21"/>
        <end position="41"/>
    </location>
</feature>
<evidence type="ECO:0000313" key="17">
    <source>
        <dbReference type="Proteomes" id="UP001237642"/>
    </source>
</evidence>
<dbReference type="Pfam" id="PF08030">
    <property type="entry name" value="NAD_binding_6"/>
    <property type="match status" value="2"/>
</dbReference>
<evidence type="ECO:0000256" key="9">
    <source>
        <dbReference type="ARBA" id="ARBA00023004"/>
    </source>
</evidence>
<organism evidence="16 17">
    <name type="scientific">Heracleum sosnowskyi</name>
    <dbReference type="NCBI Taxonomy" id="360622"/>
    <lineage>
        <taxon>Eukaryota</taxon>
        <taxon>Viridiplantae</taxon>
        <taxon>Streptophyta</taxon>
        <taxon>Embryophyta</taxon>
        <taxon>Tracheophyta</taxon>
        <taxon>Spermatophyta</taxon>
        <taxon>Magnoliopsida</taxon>
        <taxon>eudicotyledons</taxon>
        <taxon>Gunneridae</taxon>
        <taxon>Pentapetalae</taxon>
        <taxon>asterids</taxon>
        <taxon>campanulids</taxon>
        <taxon>Apiales</taxon>
        <taxon>Apiaceae</taxon>
        <taxon>Apioideae</taxon>
        <taxon>apioid superclade</taxon>
        <taxon>Tordylieae</taxon>
        <taxon>Tordyliinae</taxon>
        <taxon>Heracleum</taxon>
    </lineage>
</organism>
<dbReference type="FunFam" id="3.40.50.80:FF:000039">
    <property type="entry name" value="Ferric reduction oxidase 3"/>
    <property type="match status" value="1"/>
</dbReference>
<keyword evidence="8" id="KW-0560">Oxidoreductase</keyword>
<keyword evidence="6" id="KW-0479">Metal-binding</keyword>
<dbReference type="GO" id="GO:0140618">
    <property type="term" value="F:ferric-chelate reductase (NADH) activity"/>
    <property type="evidence" value="ECO:0007669"/>
    <property type="project" value="UniProtKB-EC"/>
</dbReference>
<dbReference type="GO" id="GO:0046872">
    <property type="term" value="F:metal ion binding"/>
    <property type="evidence" value="ECO:0007669"/>
    <property type="project" value="UniProtKB-KW"/>
</dbReference>
<evidence type="ECO:0000259" key="15">
    <source>
        <dbReference type="PROSITE" id="PS51384"/>
    </source>
</evidence>
<proteinExistence type="inferred from homology"/>
<dbReference type="EC" id="1.16.1.7" evidence="13"/>
<feature type="transmembrane region" description="Helical" evidence="14">
    <location>
        <begin position="282"/>
        <end position="299"/>
    </location>
</feature>
<evidence type="ECO:0000313" key="16">
    <source>
        <dbReference type="EMBL" id="KAK1377206.1"/>
    </source>
</evidence>
<evidence type="ECO:0000256" key="4">
    <source>
        <dbReference type="ARBA" id="ARBA00022448"/>
    </source>
</evidence>
<dbReference type="PANTHER" id="PTHR11972">
    <property type="entry name" value="NADPH OXIDASE"/>
    <property type="match status" value="1"/>
</dbReference>
<evidence type="ECO:0000256" key="7">
    <source>
        <dbReference type="ARBA" id="ARBA00022989"/>
    </source>
</evidence>
<dbReference type="Pfam" id="PF08022">
    <property type="entry name" value="FAD_binding_8"/>
    <property type="match status" value="1"/>
</dbReference>
<comment type="similarity">
    <text evidence="3">Belongs to the ferric reductase (FRE) family.</text>
</comment>
<evidence type="ECO:0000256" key="12">
    <source>
        <dbReference type="ARBA" id="ARBA00050970"/>
    </source>
</evidence>
<evidence type="ECO:0000256" key="5">
    <source>
        <dbReference type="ARBA" id="ARBA00022692"/>
    </source>
</evidence>
<keyword evidence="4" id="KW-0813">Transport</keyword>
<keyword evidence="9" id="KW-0408">Iron</keyword>
<keyword evidence="17" id="KW-1185">Reference proteome</keyword>
<feature type="transmembrane region" description="Helical" evidence="14">
    <location>
        <begin position="70"/>
        <end position="94"/>
    </location>
</feature>
<comment type="caution">
    <text evidence="16">The sequence shown here is derived from an EMBL/GenBank/DDBJ whole genome shotgun (WGS) entry which is preliminary data.</text>
</comment>
<sequence length="715" mass="81689">MEEKSAAVVTSSNGKIRVIRASILVLVITIFIGYIFMWILMPTSTYKLHFYPKIRAHTISTFLSTQGTTILLYTFPMLFISVLGSVYLHLGLNYQSGESCKIKRKSIFSSWKRPMIIKCLGIVSWIELFIFVMFITLLVWTFSAYLHYFFDHMTIFKEIEDDKRWEAKLSIIGLTLGIVGNICLTFLFFPVTRTSSVLPLLGLTSEASIKYHIWLGHITMFLFTAHGLCYIVYWALTNRLSSKILEWKKTHVSNVAGEISLLFGLVLWVTTFPRIRRKTFELFFYTHYLYIFFIIFFVFHLSINYFCYMLPGFYLFMVDRFLRFLQSRQCAQLVSARILPCETVELNFSKDQGLSYTPTSIIFINVPSISKLQWHPYTISSSSNLEPEILSVIIKSEGSWTRKLYEKLASPFPIEHLTISVEGPYGPASTHFLRHDKLVMVTGGSGIAPFISIIRELLFMNSTMKCRTPSILLISAFKNSSELTMLDLIPPISYTSHGISDLELQVEAYVTREKEPPTESSKTLRTIWFKPNTSDAPISTTLGKCSWLWLGVITSSSFVIFLLTMGLLTRFYIYPIDHNSNNVFSNSLRSALNMLLICISILVTATAAFLWNKKQNSIKIKQITEAKGLSPLMHNSGGVDPIEKELESLPQQSFLRTNKVHYGRRPDLRGILMEQEEPSVGVLVCGPKSMRHDVADICSTGLVENLHFESISFSW</sequence>
<protein>
    <recommendedName>
        <fullName evidence="13">ferric-chelate reductase (NADH)</fullName>
        <ecNumber evidence="13">1.16.1.7</ecNumber>
    </recommendedName>
</protein>
<feature type="transmembrane region" description="Helical" evidence="14">
    <location>
        <begin position="255"/>
        <end position="275"/>
    </location>
</feature>
<dbReference type="SUPFAM" id="SSF63380">
    <property type="entry name" value="Riboflavin synthase domain-like"/>
    <property type="match status" value="1"/>
</dbReference>
<comment type="cofactor">
    <cofactor evidence="1">
        <name>FAD</name>
        <dbReference type="ChEBI" id="CHEBI:57692"/>
    </cofactor>
</comment>
<dbReference type="PANTHER" id="PTHR11972:SF41">
    <property type="entry name" value="FERRIC REDUCTION OXIDASE 2"/>
    <property type="match status" value="1"/>
</dbReference>
<dbReference type="PRINTS" id="PR00410">
    <property type="entry name" value="PHEHYDRXLASE"/>
</dbReference>
<dbReference type="InterPro" id="IPR017927">
    <property type="entry name" value="FAD-bd_FR_type"/>
</dbReference>
<keyword evidence="5 14" id="KW-0812">Transmembrane</keyword>
<comment type="subcellular location">
    <subcellularLocation>
        <location evidence="2">Membrane</location>
        <topology evidence="2">Multi-pass membrane protein</topology>
    </subcellularLocation>
</comment>
<evidence type="ECO:0000256" key="11">
    <source>
        <dbReference type="ARBA" id="ARBA00023136"/>
    </source>
</evidence>